<reference evidence="2" key="1">
    <citation type="submission" date="2020-02" db="EMBL/GenBank/DDBJ databases">
        <authorList>
            <person name="Meier V. D."/>
        </authorList>
    </citation>
    <scope>NUCLEOTIDE SEQUENCE</scope>
    <source>
        <strain evidence="2">AVDCRST_MAG42</strain>
    </source>
</reference>
<evidence type="ECO:0008006" key="3">
    <source>
        <dbReference type="Google" id="ProtNLM"/>
    </source>
</evidence>
<sequence length="603" mass="64411">MVLVAVLAACAVGIWLAVRGGGAADTNARVTSLLPPETLAVLHVPDFKRAREQWRETDIFKLWREPAVQDFLQKPLSRMRRSGGVEERMQQLERLGVRDGFVAMTSWENDAPVLVGGFRFKTGKADAEKVIGEWRTRVQPHAPDAPRETVQHGRHRLEVTQRGNVTLATVYDRDWFFAANNVPALTALLDRANSRTGDAAATLGAEPEFDGARRRMPENYAVLGYARLDAFLPRLAARQPQDGDNAKRVALLGQVRSVCAATLFESGKIRDVLFVAMPKAADEPELTRASLALATNETFLYVATLLTLPRGTGMPNNPPPVPSAGFAAGLQGLFARLSASGITLDEWNSAFGAELGVIGDWPANARIPALVATLPIKDAAKAEHVAITITASALEGSRWAVSERDGVRYYSQPPHNPLVPVSPTLGLGNDRAIFGLDVASVEAAMRRVAGESGDQLAASDRFKAADGAVRPAQQTSAYLDTALLYTRLDAALRPMLIMSAAFVPSIAQSVDLNKVPPADVVTRHLSPTVISQSYAGEGYLVESVGPVSMYQATLGIAAASGAGAQWYRSNMPPSVGGSIRQPTPAIPALAPSPPASASPDETP</sequence>
<evidence type="ECO:0000313" key="2">
    <source>
        <dbReference type="EMBL" id="CAA9262104.1"/>
    </source>
</evidence>
<gene>
    <name evidence="2" type="ORF">AVDCRST_MAG42-2796</name>
</gene>
<protein>
    <recommendedName>
        <fullName evidence="3">DUF3352 domain-containing protein</fullName>
    </recommendedName>
</protein>
<evidence type="ECO:0000256" key="1">
    <source>
        <dbReference type="SAM" id="MobiDB-lite"/>
    </source>
</evidence>
<organism evidence="2">
    <name type="scientific">uncultured Chthoniobacterales bacterium</name>
    <dbReference type="NCBI Taxonomy" id="1836801"/>
    <lineage>
        <taxon>Bacteria</taxon>
        <taxon>Pseudomonadati</taxon>
        <taxon>Verrucomicrobiota</taxon>
        <taxon>Spartobacteria</taxon>
        <taxon>Chthoniobacterales</taxon>
        <taxon>environmental samples</taxon>
    </lineage>
</organism>
<dbReference type="EMBL" id="CADCTA010000098">
    <property type="protein sequence ID" value="CAA9262104.1"/>
    <property type="molecule type" value="Genomic_DNA"/>
</dbReference>
<accession>A0A6J4IVT2</accession>
<feature type="region of interest" description="Disordered" evidence="1">
    <location>
        <begin position="573"/>
        <end position="603"/>
    </location>
</feature>
<name>A0A6J4IVT2_9BACT</name>
<dbReference type="AlphaFoldDB" id="A0A6J4IVT2"/>
<proteinExistence type="predicted"/>